<comment type="caution">
    <text evidence="1">The sequence shown here is derived from an EMBL/GenBank/DDBJ whole genome shotgun (WGS) entry which is preliminary data.</text>
</comment>
<dbReference type="AlphaFoldDB" id="A0A139XHH4"/>
<dbReference type="SUPFAM" id="SSF53098">
    <property type="entry name" value="Ribonuclease H-like"/>
    <property type="match status" value="1"/>
</dbReference>
<gene>
    <name evidence="1" type="ORF">WA1_03095</name>
</gene>
<dbReference type="OrthoDB" id="530212at2"/>
<keyword evidence="2" id="KW-1185">Reference proteome</keyword>
<sequence>MLKRDYYSLRFQIEFNFRDAKQFWGLEDFMNITQNSVTNAANLSFFMVNLSHCLLARFPHGNLNGSIMDLKAYYRGCLYAKETLKLLPQKQTPVLLAQIFHAISCNGRIHAPSAFVQPS</sequence>
<evidence type="ECO:0008006" key="3">
    <source>
        <dbReference type="Google" id="ProtNLM"/>
    </source>
</evidence>
<evidence type="ECO:0000313" key="2">
    <source>
        <dbReference type="Proteomes" id="UP000076925"/>
    </source>
</evidence>
<dbReference type="EMBL" id="ANNX02000012">
    <property type="protein sequence ID" value="KYC44137.1"/>
    <property type="molecule type" value="Genomic_DNA"/>
</dbReference>
<proteinExistence type="predicted"/>
<organism evidence="1 2">
    <name type="scientific">Scytonema hofmannii PCC 7110</name>
    <dbReference type="NCBI Taxonomy" id="128403"/>
    <lineage>
        <taxon>Bacteria</taxon>
        <taxon>Bacillati</taxon>
        <taxon>Cyanobacteriota</taxon>
        <taxon>Cyanophyceae</taxon>
        <taxon>Nostocales</taxon>
        <taxon>Scytonemataceae</taxon>
        <taxon>Scytonema</taxon>
    </lineage>
</organism>
<accession>A0A139XHH4</accession>
<dbReference type="Proteomes" id="UP000076925">
    <property type="component" value="Unassembled WGS sequence"/>
</dbReference>
<dbReference type="InterPro" id="IPR012337">
    <property type="entry name" value="RNaseH-like_sf"/>
</dbReference>
<protein>
    <recommendedName>
        <fullName evidence="3">Transposase IS4-like domain-containing protein</fullName>
    </recommendedName>
</protein>
<name>A0A139XHH4_9CYAN</name>
<reference evidence="1 2" key="1">
    <citation type="journal article" date="2013" name="Genome Biol. Evol.">
        <title>Genomes of Stigonematalean cyanobacteria (subsection V) and the evolution of oxygenic photosynthesis from prokaryotes to plastids.</title>
        <authorList>
            <person name="Dagan T."/>
            <person name="Roettger M."/>
            <person name="Stucken K."/>
            <person name="Landan G."/>
            <person name="Koch R."/>
            <person name="Major P."/>
            <person name="Gould S.B."/>
            <person name="Goremykin V.V."/>
            <person name="Rippka R."/>
            <person name="Tandeau de Marsac N."/>
            <person name="Gugger M."/>
            <person name="Lockhart P.J."/>
            <person name="Allen J.F."/>
            <person name="Brune I."/>
            <person name="Maus I."/>
            <person name="Puhler A."/>
            <person name="Martin W.F."/>
        </authorList>
    </citation>
    <scope>NUCLEOTIDE SEQUENCE [LARGE SCALE GENOMIC DNA]</scope>
    <source>
        <strain evidence="1 2">PCC 7110</strain>
    </source>
</reference>
<evidence type="ECO:0000313" key="1">
    <source>
        <dbReference type="EMBL" id="KYC44137.1"/>
    </source>
</evidence>